<protein>
    <submittedName>
        <fullName evidence="1">Uncharacterized protein</fullName>
    </submittedName>
</protein>
<dbReference type="Proteomes" id="UP000537204">
    <property type="component" value="Unassembled WGS sequence"/>
</dbReference>
<reference evidence="1 2" key="1">
    <citation type="submission" date="2020-08" db="EMBL/GenBank/DDBJ databases">
        <title>Genomic Encyclopedia of Type Strains, Phase IV (KMG-V): Genome sequencing to study the core and pangenomes of soil and plant-associated prokaryotes.</title>
        <authorList>
            <person name="Whitman W."/>
        </authorList>
    </citation>
    <scope>NUCLEOTIDE SEQUENCE [LARGE SCALE GENOMIC DNA]</scope>
    <source>
        <strain evidence="1 2">S3M1</strain>
    </source>
</reference>
<comment type="caution">
    <text evidence="1">The sequence shown here is derived from an EMBL/GenBank/DDBJ whole genome shotgun (WGS) entry which is preliminary data.</text>
</comment>
<dbReference type="EMBL" id="JACHCE010000007">
    <property type="protein sequence ID" value="MBB5638239.1"/>
    <property type="molecule type" value="Genomic_DNA"/>
</dbReference>
<proteinExistence type="predicted"/>
<name>A0A7W8ZQB2_9SPHI</name>
<sequence length="114" mass="13005">MFSIPYRLDGCISNRYTKFGESFQFPKHAPNRSPTGWETVHVLGTSKMQKACYHMIFRALDYLLDLLKIIPEWISSLRSLIPFGGGFNQKCCRCAPGNFLFLIKPCANEALNLL</sequence>
<accession>A0A7W8ZQB2</accession>
<evidence type="ECO:0000313" key="1">
    <source>
        <dbReference type="EMBL" id="MBB5638239.1"/>
    </source>
</evidence>
<dbReference type="RefSeq" id="WP_183884071.1">
    <property type="nucleotide sequence ID" value="NZ_JACHCE010000007.1"/>
</dbReference>
<organism evidence="1 2">
    <name type="scientific">Pedobacter cryoconitis</name>
    <dbReference type="NCBI Taxonomy" id="188932"/>
    <lineage>
        <taxon>Bacteria</taxon>
        <taxon>Pseudomonadati</taxon>
        <taxon>Bacteroidota</taxon>
        <taxon>Sphingobacteriia</taxon>
        <taxon>Sphingobacteriales</taxon>
        <taxon>Sphingobacteriaceae</taxon>
        <taxon>Pedobacter</taxon>
    </lineage>
</organism>
<gene>
    <name evidence="1" type="ORF">HDE68_004165</name>
</gene>
<dbReference type="AlphaFoldDB" id="A0A7W8ZQB2"/>
<evidence type="ECO:0000313" key="2">
    <source>
        <dbReference type="Proteomes" id="UP000537204"/>
    </source>
</evidence>